<evidence type="ECO:0000256" key="6">
    <source>
        <dbReference type="ARBA" id="ARBA00023125"/>
    </source>
</evidence>
<feature type="compositionally biased region" description="Low complexity" evidence="9">
    <location>
        <begin position="241"/>
        <end position="250"/>
    </location>
</feature>
<keyword evidence="8" id="KW-0413">Isomerase</keyword>
<dbReference type="Proteomes" id="UP000564644">
    <property type="component" value="Unassembled WGS sequence"/>
</dbReference>
<dbReference type="GO" id="GO:0004386">
    <property type="term" value="F:helicase activity"/>
    <property type="evidence" value="ECO:0007669"/>
    <property type="project" value="UniProtKB-KW"/>
</dbReference>
<dbReference type="GO" id="GO:0006281">
    <property type="term" value="P:DNA repair"/>
    <property type="evidence" value="ECO:0007669"/>
    <property type="project" value="UniProtKB-KW"/>
</dbReference>
<keyword evidence="1" id="KW-0547">Nucleotide-binding</keyword>
<evidence type="ECO:0000256" key="4">
    <source>
        <dbReference type="ARBA" id="ARBA00022806"/>
    </source>
</evidence>
<evidence type="ECO:0000256" key="8">
    <source>
        <dbReference type="ARBA" id="ARBA00023235"/>
    </source>
</evidence>
<keyword evidence="13" id="KW-1185">Reference proteome</keyword>
<evidence type="ECO:0000259" key="10">
    <source>
        <dbReference type="PROSITE" id="PS51192"/>
    </source>
</evidence>
<dbReference type="InterPro" id="IPR055367">
    <property type="entry name" value="WH4_Lhr"/>
</dbReference>
<dbReference type="GO" id="GO:0005524">
    <property type="term" value="F:ATP binding"/>
    <property type="evidence" value="ECO:0007669"/>
    <property type="project" value="UniProtKB-KW"/>
</dbReference>
<dbReference type="InterPro" id="IPR011545">
    <property type="entry name" value="DEAD/DEAH_box_helicase_dom"/>
</dbReference>
<dbReference type="PROSITE" id="PS51192">
    <property type="entry name" value="HELICASE_ATP_BIND_1"/>
    <property type="match status" value="1"/>
</dbReference>
<dbReference type="Pfam" id="PF08494">
    <property type="entry name" value="DEAD_assoc"/>
    <property type="match status" value="1"/>
</dbReference>
<keyword evidence="6" id="KW-0238">DNA-binding</keyword>
<evidence type="ECO:0000313" key="12">
    <source>
        <dbReference type="EMBL" id="MBB6735200.1"/>
    </source>
</evidence>
<evidence type="ECO:0000256" key="1">
    <source>
        <dbReference type="ARBA" id="ARBA00022741"/>
    </source>
</evidence>
<dbReference type="Pfam" id="PF23235">
    <property type="entry name" value="WHD_3rd_Lhr"/>
    <property type="match status" value="1"/>
</dbReference>
<feature type="domain" description="Helicase C-terminal" evidence="11">
    <location>
        <begin position="333"/>
        <end position="480"/>
    </location>
</feature>
<keyword evidence="7" id="KW-0234">DNA repair</keyword>
<dbReference type="InterPro" id="IPR001650">
    <property type="entry name" value="Helicase_C-like"/>
</dbReference>
<reference evidence="12 13" key="1">
    <citation type="submission" date="2020-08" db="EMBL/GenBank/DDBJ databases">
        <title>Cohnella phylogeny.</title>
        <authorList>
            <person name="Dunlap C."/>
        </authorList>
    </citation>
    <scope>NUCLEOTIDE SEQUENCE [LARGE SCALE GENOMIC DNA]</scope>
    <source>
        <strain evidence="12 13">CBP 2801</strain>
    </source>
</reference>
<name>A0A7X0SS85_9BACL</name>
<evidence type="ECO:0000259" key="11">
    <source>
        <dbReference type="PROSITE" id="PS51194"/>
    </source>
</evidence>
<dbReference type="EMBL" id="JACJVO010000045">
    <property type="protein sequence ID" value="MBB6735200.1"/>
    <property type="molecule type" value="Genomic_DNA"/>
</dbReference>
<dbReference type="Pfam" id="PF00271">
    <property type="entry name" value="Helicase_C"/>
    <property type="match status" value="1"/>
</dbReference>
<evidence type="ECO:0000256" key="3">
    <source>
        <dbReference type="ARBA" id="ARBA00022801"/>
    </source>
</evidence>
<evidence type="ECO:0000256" key="7">
    <source>
        <dbReference type="ARBA" id="ARBA00023204"/>
    </source>
</evidence>
<sequence>MPSSLLQSFHPVLAEWFTASFGDPTDVQTRAWPLIAAGRHTLIAAPTGSGKTLAALLPCLNRIASEPTAAAGVRVLYVTPLKALNNDIHHHVLGFVEELHALAAAGGRNWPGIRCAVRTGDTTSSQRSAMLKRPPDVLVTTPESLFLLLGSEKGRAMLATVRQTVVDEIHDLAGGKRGAHLALSLERLDELCGTPVQRIGVSATQKPLERVARFLGGWEEPEAGSAAAKPDDEKAEGAGGADSAKSDGASRILTEEADGTGSGEESRSAAEAAEAEEEAGRHAGKPHPLGYRPRPVAIVESRMSKRLDVTVTMPDQSRPAHTREAVWQPLLDRIVQLLDGTRSAIVFVNSRRLCERLCLRLNDHVGYELARPHHGSVSRERRLEVERMLKAGELRCIVATSSLELGIDVGHVDLVIQIDSPTGAASGIQRFGRAGHAVGEASRGVILARTRGPLPEIAVLSRQIAARDIEEIRVPRSPLDVLAQQIVGMVAADDWPVERLYRLTARCDSYAFFSRARLDELLDVLSGLYPFAKPLLEWNREDGMLRSRSNSAMAAVTGAGTIPQSGNYPVHHIDSRVHLGELDEEFIQESRVGDVFQLGSGSWMIREIRQDRVYVAEAANRFSEVPFWRNEAGGRSYGLGEKVGAFVRELGERLGLSETEEGDEASLQAREETIAWLGDACGMERQAGGQLVDWISSQQRFCGLPTDRRMLVETYKDVMNQTHVILHNYCGRRVNRAWLLAIERQFETRLPYRLYGNAKDNGIELVLPEWDESWLEAIRQVTPSNLESLLTEAISGSPLLALAFRRIAETSLLLSRSFRRTPLWQKRLRGEELLRGAMPYAERFPLLREAMKECLYDYLDYEGLKKTLERIQGGEIALDIRETPHPSPFAAQFLADYVNMRVYEGDGVDESVRLRLLNVSKELAVQVFGPDGVPGVRPEAVEEQRRMLDEPERLPENAEGLYRLLKTRGDMTADELARLAGAPALAWLEELREKGRAVPADLTEDGEYRWICADERSIYARFPDDAESVLFVVGRYAGRVLSFTEPELCERYPALTLPQAREAAERLLAAGRIVRAPFAADEEERIWTDASIASRVVRLSISQARGAAEASEPTRWCGQIAKLQSALQGTQQPQGPEGLRAAMERLQGLYFPLSHWETILLPSRMTRYRKEDLDELCASGEVVWLGKKEEGDKEGKVAFFLAESRELIRPCIAAAAAEGKSSKHPKLLERLRSGGASFLTALAREEGKTPSELLPQLLDLVWEGAVSNDLFAPLRLSQAPKPRKGPDRTGSGFGRWYWTGSLAGGTTAVTESEPGDVLPDTGLESSAVRWARHLLDSFGLVNKELVAKAAPFGWDAFYPVLKQLEEWGTVSRGIYVAGDPSLQFTTREMAEAVAGSPAGARSEAATVLSAADPANPFGWIADWPSSAQGASFARKPGNYLVLQGDRCVYWIENNGHRIYGLDGSDAPKSSPGEQAAMLRSVLVSVMKRQGLVKVVIDRIEGTPVLETEVGRELRGLGAETDRQSLVLWAN</sequence>
<dbReference type="InterPro" id="IPR013701">
    <property type="entry name" value="Lhr-like_DEAD/DEAH_assoc"/>
</dbReference>
<keyword evidence="4 12" id="KW-0347">Helicase</keyword>
<dbReference type="Pfam" id="PF23234">
    <property type="entry name" value="WHD_4th_Lhr"/>
    <property type="match status" value="1"/>
</dbReference>
<dbReference type="Gene3D" id="3.40.50.300">
    <property type="entry name" value="P-loop containing nucleotide triphosphate hydrolases"/>
    <property type="match status" value="2"/>
</dbReference>
<dbReference type="InterPro" id="IPR055368">
    <property type="entry name" value="WH3_Lhr"/>
</dbReference>
<keyword evidence="3" id="KW-0378">Hydrolase</keyword>
<evidence type="ECO:0000313" key="13">
    <source>
        <dbReference type="Proteomes" id="UP000564644"/>
    </source>
</evidence>
<accession>A0A7X0SS85</accession>
<dbReference type="GO" id="GO:0003677">
    <property type="term" value="F:DNA binding"/>
    <property type="evidence" value="ECO:0007669"/>
    <property type="project" value="UniProtKB-KW"/>
</dbReference>
<dbReference type="PANTHER" id="PTHR47962:SF5">
    <property type="entry name" value="ATP-DEPENDENT HELICASE LHR-RELATED"/>
    <property type="match status" value="1"/>
</dbReference>
<evidence type="ECO:0000256" key="2">
    <source>
        <dbReference type="ARBA" id="ARBA00022763"/>
    </source>
</evidence>
<dbReference type="InterPro" id="IPR045628">
    <property type="entry name" value="Lhr_WH_dom"/>
</dbReference>
<dbReference type="PANTHER" id="PTHR47962">
    <property type="entry name" value="ATP-DEPENDENT HELICASE LHR-RELATED-RELATED"/>
    <property type="match status" value="1"/>
</dbReference>
<dbReference type="SMART" id="SM00487">
    <property type="entry name" value="DEXDc"/>
    <property type="match status" value="1"/>
</dbReference>
<dbReference type="SMART" id="SM00490">
    <property type="entry name" value="HELICc"/>
    <property type="match status" value="1"/>
</dbReference>
<comment type="caution">
    <text evidence="12">The sequence shown here is derived from an EMBL/GenBank/DDBJ whole genome shotgun (WGS) entry which is preliminary data.</text>
</comment>
<keyword evidence="5" id="KW-0067">ATP-binding</keyword>
<dbReference type="Pfam" id="PF19306">
    <property type="entry name" value="WHD_Lhr"/>
    <property type="match status" value="1"/>
</dbReference>
<dbReference type="GO" id="GO:0016887">
    <property type="term" value="F:ATP hydrolysis activity"/>
    <property type="evidence" value="ECO:0007669"/>
    <property type="project" value="TreeGrafter"/>
</dbReference>
<dbReference type="InterPro" id="IPR027417">
    <property type="entry name" value="P-loop_NTPase"/>
</dbReference>
<keyword evidence="2" id="KW-0227">DNA damage</keyword>
<feature type="region of interest" description="Disordered" evidence="9">
    <location>
        <begin position="219"/>
        <end position="293"/>
    </location>
</feature>
<dbReference type="RefSeq" id="WP_185132855.1">
    <property type="nucleotide sequence ID" value="NZ_JACJVO010000045.1"/>
</dbReference>
<dbReference type="CDD" id="cd17922">
    <property type="entry name" value="DEXHc_LHR-like"/>
    <property type="match status" value="1"/>
</dbReference>
<gene>
    <name evidence="12" type="ORF">H7C18_30240</name>
</gene>
<dbReference type="SUPFAM" id="SSF52540">
    <property type="entry name" value="P-loop containing nucleoside triphosphate hydrolases"/>
    <property type="match status" value="1"/>
</dbReference>
<feature type="domain" description="Helicase ATP-binding" evidence="10">
    <location>
        <begin position="32"/>
        <end position="223"/>
    </location>
</feature>
<dbReference type="Pfam" id="PF00270">
    <property type="entry name" value="DEAD"/>
    <property type="match status" value="1"/>
</dbReference>
<dbReference type="InterPro" id="IPR014001">
    <property type="entry name" value="Helicase_ATP-bd"/>
</dbReference>
<protein>
    <submittedName>
        <fullName evidence="12">DEAD/DEAH box helicase</fullName>
    </submittedName>
</protein>
<proteinExistence type="predicted"/>
<organism evidence="12 13">
    <name type="scientific">Cohnella zeiphila</name>
    <dbReference type="NCBI Taxonomy" id="2761120"/>
    <lineage>
        <taxon>Bacteria</taxon>
        <taxon>Bacillati</taxon>
        <taxon>Bacillota</taxon>
        <taxon>Bacilli</taxon>
        <taxon>Bacillales</taxon>
        <taxon>Paenibacillaceae</taxon>
        <taxon>Cohnella</taxon>
    </lineage>
</organism>
<dbReference type="InterPro" id="IPR052511">
    <property type="entry name" value="ATP-dep_Helicase"/>
</dbReference>
<evidence type="ECO:0000256" key="9">
    <source>
        <dbReference type="SAM" id="MobiDB-lite"/>
    </source>
</evidence>
<dbReference type="PROSITE" id="PS51194">
    <property type="entry name" value="HELICASE_CTER"/>
    <property type="match status" value="1"/>
</dbReference>
<evidence type="ECO:0000256" key="5">
    <source>
        <dbReference type="ARBA" id="ARBA00022840"/>
    </source>
</evidence>